<sequence length="62" mass="6814">MNIVKVHIALPEKGAAKIAHINLDNVCAIQKLSLSTQIVFIGGWTILVDEKPEQIGEKVKYS</sequence>
<dbReference type="RefSeq" id="WP_063353427.1">
    <property type="nucleotide sequence ID" value="NZ_CP011120.1"/>
</dbReference>
<reference evidence="1 2" key="1">
    <citation type="submission" date="2015-03" db="EMBL/GenBank/DDBJ databases">
        <title>Genome study of Acetobacter sp. SLV-7.</title>
        <authorList>
            <person name="Cho G.Y."/>
            <person name="Jeon C.O."/>
        </authorList>
    </citation>
    <scope>NUCLEOTIDE SEQUENCE [LARGE SCALE GENOMIC DNA]</scope>
    <source>
        <strain evidence="1 2">SLV-7</strain>
    </source>
</reference>
<name>A0ABN4NM23_9PROT</name>
<gene>
    <name evidence="1" type="ORF">WG31_01700</name>
</gene>
<keyword evidence="2" id="KW-1185">Reference proteome</keyword>
<organism evidence="1 2">
    <name type="scientific">Acetobacter oryzifermentans</name>
    <dbReference type="NCBI Taxonomy" id="1633874"/>
    <lineage>
        <taxon>Bacteria</taxon>
        <taxon>Pseudomonadati</taxon>
        <taxon>Pseudomonadota</taxon>
        <taxon>Alphaproteobacteria</taxon>
        <taxon>Acetobacterales</taxon>
        <taxon>Acetobacteraceae</taxon>
        <taxon>Acetobacter</taxon>
    </lineage>
</organism>
<evidence type="ECO:0000313" key="1">
    <source>
        <dbReference type="EMBL" id="ANA12889.1"/>
    </source>
</evidence>
<accession>A0ABN4NM23</accession>
<dbReference type="Proteomes" id="UP000076595">
    <property type="component" value="Chromosome"/>
</dbReference>
<dbReference type="EMBL" id="CP011120">
    <property type="protein sequence ID" value="ANA12889.1"/>
    <property type="molecule type" value="Genomic_DNA"/>
</dbReference>
<protein>
    <submittedName>
        <fullName evidence="1">Uncharacterized protein</fullName>
    </submittedName>
</protein>
<evidence type="ECO:0000313" key="2">
    <source>
        <dbReference type="Proteomes" id="UP000076595"/>
    </source>
</evidence>
<proteinExistence type="predicted"/>